<sequence length="64" mass="7586">MKMKDKMTGNIAIEVTDDQVKFKSELDEQTTWGFIIVSLINLSKRLDLDEDELLEMVKYTWKEM</sequence>
<dbReference type="KEGG" id="vg:54988190"/>
<reference evidence="1 2" key="1">
    <citation type="submission" date="2017-12" db="EMBL/GenBank/DDBJ databases">
        <title>Lactobacillus phages that infect wine-derived L. plantarum strains.</title>
        <authorList>
            <person name="Kyrkou I."/>
            <person name="Hestbjerg Hansen L."/>
        </authorList>
    </citation>
    <scope>NUCLEOTIDE SEQUENCE [LARGE SCALE GENOMIC DNA]</scope>
</reference>
<evidence type="ECO:0000313" key="2">
    <source>
        <dbReference type="Proteomes" id="UP000241743"/>
    </source>
</evidence>
<evidence type="ECO:0000313" key="1">
    <source>
        <dbReference type="EMBL" id="AUV57356.1"/>
    </source>
</evidence>
<proteinExistence type="predicted"/>
<keyword evidence="2" id="KW-1185">Reference proteome</keyword>
<dbReference type="RefSeq" id="YP_009797767.1">
    <property type="nucleotide sequence ID" value="NC_047918.1"/>
</dbReference>
<dbReference type="GeneID" id="54988190"/>
<dbReference type="EMBL" id="MG744354">
    <property type="protein sequence ID" value="AUV57356.1"/>
    <property type="molecule type" value="Genomic_DNA"/>
</dbReference>
<protein>
    <submittedName>
        <fullName evidence="1">Uncharacterized protein</fullName>
    </submittedName>
</protein>
<name>A0A2K9V5B6_9CAUD</name>
<organism evidence="1 2">
    <name type="scientific">Lactobacillus phage Satyr</name>
    <dbReference type="NCBI Taxonomy" id="2070201"/>
    <lineage>
        <taxon>Viruses</taxon>
        <taxon>Duplodnaviria</taxon>
        <taxon>Heunggongvirae</taxon>
        <taxon>Uroviricota</taxon>
        <taxon>Caudoviricetes</taxon>
        <taxon>Tybeckvirinae</taxon>
        <taxon>Maenadvirus</taxon>
        <taxon>Maenadvirus satyr</taxon>
    </lineage>
</organism>
<dbReference type="Proteomes" id="UP000241743">
    <property type="component" value="Segment"/>
</dbReference>
<accession>A0A2K9V5B6</accession>